<dbReference type="InterPro" id="IPR018060">
    <property type="entry name" value="HTH_AraC"/>
</dbReference>
<dbReference type="Pfam" id="PF02311">
    <property type="entry name" value="AraC_binding"/>
    <property type="match status" value="1"/>
</dbReference>
<dbReference type="SUPFAM" id="SSF51215">
    <property type="entry name" value="Regulatory protein AraC"/>
    <property type="match status" value="1"/>
</dbReference>
<dbReference type="PANTHER" id="PTHR43280">
    <property type="entry name" value="ARAC-FAMILY TRANSCRIPTIONAL REGULATOR"/>
    <property type="match status" value="1"/>
</dbReference>
<dbReference type="Pfam" id="PF12833">
    <property type="entry name" value="HTH_18"/>
    <property type="match status" value="1"/>
</dbReference>
<dbReference type="Gene3D" id="1.10.10.60">
    <property type="entry name" value="Homeodomain-like"/>
    <property type="match status" value="2"/>
</dbReference>
<evidence type="ECO:0000256" key="3">
    <source>
        <dbReference type="ARBA" id="ARBA00023163"/>
    </source>
</evidence>
<evidence type="ECO:0000313" key="6">
    <source>
        <dbReference type="EMBL" id="NRV09678.1"/>
    </source>
</evidence>
<dbReference type="CDD" id="cd06986">
    <property type="entry name" value="cupin_MmsR-like_N"/>
    <property type="match status" value="1"/>
</dbReference>
<name>A0A0B5QKR2_CLOBE</name>
<keyword evidence="3" id="KW-0804">Transcription</keyword>
<dbReference type="RefSeq" id="WP_017210078.1">
    <property type="nucleotide sequence ID" value="NZ_CP010086.2"/>
</dbReference>
<dbReference type="InterPro" id="IPR003313">
    <property type="entry name" value="AraC-bd"/>
</dbReference>
<dbReference type="SUPFAM" id="SSF46689">
    <property type="entry name" value="Homeodomain-like"/>
    <property type="match status" value="2"/>
</dbReference>
<dbReference type="Gene3D" id="2.60.120.280">
    <property type="entry name" value="Regulatory protein AraC"/>
    <property type="match status" value="1"/>
</dbReference>
<feature type="domain" description="HTH araC/xylS-type" evidence="4">
    <location>
        <begin position="183"/>
        <end position="281"/>
    </location>
</feature>
<reference evidence="5" key="2">
    <citation type="submission" date="2016-02" db="EMBL/GenBank/DDBJ databases">
        <title>Genome sequence of Clostridium beijerinckii strain 59B.</title>
        <authorList>
            <person name="Little G.T."/>
            <person name="Minton N.P."/>
        </authorList>
    </citation>
    <scope>NUCLEOTIDE SEQUENCE</scope>
    <source>
        <strain evidence="5">NCIMB 14988</strain>
    </source>
</reference>
<evidence type="ECO:0000256" key="2">
    <source>
        <dbReference type="ARBA" id="ARBA00023125"/>
    </source>
</evidence>
<accession>A0A0B5QKR2</accession>
<keyword evidence="2 6" id="KW-0238">DNA-binding</keyword>
<dbReference type="AlphaFoldDB" id="A0A0B5QKR2"/>
<evidence type="ECO:0000313" key="7">
    <source>
        <dbReference type="EMBL" id="NSB12806.1"/>
    </source>
</evidence>
<organism evidence="5 8">
    <name type="scientific">Clostridium beijerinckii</name>
    <name type="common">Clostridium MP</name>
    <dbReference type="NCBI Taxonomy" id="1520"/>
    <lineage>
        <taxon>Bacteria</taxon>
        <taxon>Bacillati</taxon>
        <taxon>Bacillota</taxon>
        <taxon>Clostridia</taxon>
        <taxon>Eubacteriales</taxon>
        <taxon>Clostridiaceae</taxon>
        <taxon>Clostridium</taxon>
    </lineage>
</organism>
<proteinExistence type="predicted"/>
<dbReference type="PROSITE" id="PS00041">
    <property type="entry name" value="HTH_ARAC_FAMILY_1"/>
    <property type="match status" value="1"/>
</dbReference>
<evidence type="ECO:0000313" key="8">
    <source>
        <dbReference type="Proteomes" id="UP000031866"/>
    </source>
</evidence>
<dbReference type="InterPro" id="IPR037923">
    <property type="entry name" value="HTH-like"/>
</dbReference>
<dbReference type="KEGG" id="cbei:LF65_04982"/>
<reference evidence="6" key="3">
    <citation type="submission" date="2020-05" db="EMBL/GenBank/DDBJ databases">
        <title>Genomic insights into acetone-butanol-ethanol (ABE) fermentation by sequencing solventogenic clostridia strains.</title>
        <authorList>
            <person name="Brown S."/>
        </authorList>
    </citation>
    <scope>NUCLEOTIDE SEQUENCE</scope>
    <source>
        <strain evidence="7">DJ123</strain>
        <strain evidence="6">DJ126</strain>
    </source>
</reference>
<dbReference type="Proteomes" id="UP000031866">
    <property type="component" value="Chromosome"/>
</dbReference>
<dbReference type="InterPro" id="IPR020449">
    <property type="entry name" value="Tscrpt_reg_AraC-type_HTH"/>
</dbReference>
<dbReference type="GO" id="GO:0003700">
    <property type="term" value="F:DNA-binding transcription factor activity"/>
    <property type="evidence" value="ECO:0007669"/>
    <property type="project" value="InterPro"/>
</dbReference>
<protein>
    <submittedName>
        <fullName evidence="5">AraC family transcriptional regulator</fullName>
    </submittedName>
    <submittedName>
        <fullName evidence="6">AraC-like DNA-binding protein</fullName>
    </submittedName>
</protein>
<gene>
    <name evidence="7" type="ORF">BCD95_001065</name>
    <name evidence="6" type="ORF">DFH45_002641</name>
    <name evidence="5" type="ORF">LF65_04982</name>
</gene>
<dbReference type="EMBL" id="JABTDW010000001">
    <property type="protein sequence ID" value="NSB12806.1"/>
    <property type="molecule type" value="Genomic_DNA"/>
</dbReference>
<evidence type="ECO:0000313" key="5">
    <source>
        <dbReference type="EMBL" id="AJH01511.1"/>
    </source>
</evidence>
<dbReference type="PROSITE" id="PS01124">
    <property type="entry name" value="HTH_ARAC_FAMILY_2"/>
    <property type="match status" value="1"/>
</dbReference>
<dbReference type="PRINTS" id="PR00032">
    <property type="entry name" value="HTHARAC"/>
</dbReference>
<dbReference type="SMART" id="SM00342">
    <property type="entry name" value="HTH_ARAC"/>
    <property type="match status" value="1"/>
</dbReference>
<dbReference type="EMBL" id="JABSXK010000001">
    <property type="protein sequence ID" value="NRV09678.1"/>
    <property type="molecule type" value="Genomic_DNA"/>
</dbReference>
<reference evidence="8" key="1">
    <citation type="submission" date="2014-12" db="EMBL/GenBank/DDBJ databases">
        <title>Genome sequence of Clostridium beijerinckii strain 59B.</title>
        <authorList>
            <person name="Little G.T."/>
            <person name="Minton N.P."/>
        </authorList>
    </citation>
    <scope>NUCLEOTIDE SEQUENCE [LARGE SCALE GENOMIC DNA]</scope>
    <source>
        <strain evidence="8">59B</strain>
    </source>
</reference>
<dbReference type="InterPro" id="IPR018062">
    <property type="entry name" value="HTH_AraC-typ_CS"/>
</dbReference>
<dbReference type="Proteomes" id="UP000821656">
    <property type="component" value="Unassembled WGS sequence"/>
</dbReference>
<dbReference type="OrthoDB" id="9813413at2"/>
<dbReference type="GO" id="GO:0043565">
    <property type="term" value="F:sequence-specific DNA binding"/>
    <property type="evidence" value="ECO:0007669"/>
    <property type="project" value="InterPro"/>
</dbReference>
<evidence type="ECO:0000256" key="1">
    <source>
        <dbReference type="ARBA" id="ARBA00023015"/>
    </source>
</evidence>
<keyword evidence="1" id="KW-0805">Transcription regulation</keyword>
<dbReference type="Proteomes" id="UP000822184">
    <property type="component" value="Unassembled WGS sequence"/>
</dbReference>
<evidence type="ECO:0000259" key="4">
    <source>
        <dbReference type="PROSITE" id="PS01124"/>
    </source>
</evidence>
<dbReference type="EMBL" id="CP010086">
    <property type="protein sequence ID" value="AJH01511.1"/>
    <property type="molecule type" value="Genomic_DNA"/>
</dbReference>
<dbReference type="PANTHER" id="PTHR43280:SF28">
    <property type="entry name" value="HTH-TYPE TRANSCRIPTIONAL ACTIVATOR RHAS"/>
    <property type="match status" value="1"/>
</dbReference>
<dbReference type="STRING" id="1520.LF65_04982"/>
<dbReference type="InterPro" id="IPR009057">
    <property type="entry name" value="Homeodomain-like_sf"/>
</dbReference>
<sequence length="286" mass="33534">MADFKSYIFNNINYVDIILYQFGSERCDPLHSFGPTVKNHFLFHYVLSGKGRLYSFNKGTQNDSSIYTIKAGEGFLLTPNIINTYEADKDDPWNYVWVEFEGLKAQRYLEEIGLSSKNPIFTPKEYNNDDNSIKDNLMFLLNNPSAPDSAILGHLYLFFYALLENSSFNNTKSASNLQEFYVREAINYIEKNYNNNISVENIAKWCNLDRSYFGKIFKNSMKTTPQEFLIKYRLSKACEMLKDNNISIREISELTGYPNQFHFSRSFKEVYNMSPRQWRNQNKTKL</sequence>